<comment type="caution">
    <text evidence="7">The sequence shown here is derived from an EMBL/GenBank/DDBJ whole genome shotgun (WGS) entry which is preliminary data.</text>
</comment>
<evidence type="ECO:0000313" key="7">
    <source>
        <dbReference type="EMBL" id="MFB9886967.1"/>
    </source>
</evidence>
<accession>A0ABV5ZCG5</accession>
<keyword evidence="4 5" id="KW-0472">Membrane</keyword>
<name>A0ABV5ZCG5_9GAMM</name>
<proteinExistence type="inferred from homology"/>
<feature type="transmembrane region" description="Helical" evidence="5">
    <location>
        <begin position="297"/>
        <end position="318"/>
    </location>
</feature>
<dbReference type="PROSITE" id="PS50928">
    <property type="entry name" value="ABC_TM1"/>
    <property type="match status" value="1"/>
</dbReference>
<reference evidence="7 8" key="1">
    <citation type="submission" date="2024-09" db="EMBL/GenBank/DDBJ databases">
        <authorList>
            <person name="Sun Q."/>
            <person name="Mori K."/>
        </authorList>
    </citation>
    <scope>NUCLEOTIDE SEQUENCE [LARGE SCALE GENOMIC DNA]</scope>
    <source>
        <strain evidence="7 8">ATCC 51285</strain>
    </source>
</reference>
<keyword evidence="5" id="KW-0813">Transport</keyword>
<dbReference type="Gene3D" id="1.10.3720.10">
    <property type="entry name" value="MetI-like"/>
    <property type="match status" value="1"/>
</dbReference>
<dbReference type="RefSeq" id="WP_027312210.1">
    <property type="nucleotide sequence ID" value="NZ_JBHLZN010000003.1"/>
</dbReference>
<keyword evidence="8" id="KW-1185">Reference proteome</keyword>
<evidence type="ECO:0000256" key="1">
    <source>
        <dbReference type="ARBA" id="ARBA00004651"/>
    </source>
</evidence>
<gene>
    <name evidence="7" type="ORF">ACFFLH_11120</name>
</gene>
<dbReference type="PROSITE" id="PS51257">
    <property type="entry name" value="PROKAR_LIPOPROTEIN"/>
    <property type="match status" value="1"/>
</dbReference>
<organism evidence="7 8">
    <name type="scientific">Balneatrix alpica</name>
    <dbReference type="NCBI Taxonomy" id="75684"/>
    <lineage>
        <taxon>Bacteria</taxon>
        <taxon>Pseudomonadati</taxon>
        <taxon>Pseudomonadota</taxon>
        <taxon>Gammaproteobacteria</taxon>
        <taxon>Oceanospirillales</taxon>
        <taxon>Balneatrichaceae</taxon>
        <taxon>Balneatrix</taxon>
    </lineage>
</organism>
<feature type="transmembrane region" description="Helical" evidence="5">
    <location>
        <begin position="7"/>
        <end position="25"/>
    </location>
</feature>
<dbReference type="InterPro" id="IPR035906">
    <property type="entry name" value="MetI-like_sf"/>
</dbReference>
<keyword evidence="2 5" id="KW-0812">Transmembrane</keyword>
<dbReference type="PANTHER" id="PTHR43376:SF1">
    <property type="entry name" value="OLIGOPEPTIDE TRANSPORT SYSTEM PERMEASE PROTEIN"/>
    <property type="match status" value="1"/>
</dbReference>
<feature type="transmembrane region" description="Helical" evidence="5">
    <location>
        <begin position="98"/>
        <end position="127"/>
    </location>
</feature>
<sequence length="329" mass="35702">MGYVLRRLGFYSIAFLVAACINFMLPRMMPGDPVTVMFSQAGSVMDPAAMAALKATFGFVDGPLHEQFFAYLQSVFSWDLGTSVRYYPQPVNDVLGRALGWTLFLVGSATLLAFVVGSLLGILAAWYRGSRFDSILSPTALILQSIPAVVISLLTLFVFGIQLGWLPVGYAYNPALDPGWDLDFISSVAVHAVMPVGTLALIQLAGFLMPMRNNMINLLGEDYLTMGRAKGLSNLRVMLNYGARNAILPSVTALSMAIGFVMGGSLITEVVFNYPGLGLTLYQAILARDYPLIQGQLLIMTLAMLSANLIADLLYVYLDPRLRTGGRDA</sequence>
<dbReference type="Pfam" id="PF00528">
    <property type="entry name" value="BPD_transp_1"/>
    <property type="match status" value="1"/>
</dbReference>
<evidence type="ECO:0000256" key="3">
    <source>
        <dbReference type="ARBA" id="ARBA00022989"/>
    </source>
</evidence>
<evidence type="ECO:0000313" key="8">
    <source>
        <dbReference type="Proteomes" id="UP001589628"/>
    </source>
</evidence>
<dbReference type="PANTHER" id="PTHR43376">
    <property type="entry name" value="OLIGOPEPTIDE TRANSPORT SYSTEM PERMEASE PROTEIN"/>
    <property type="match status" value="1"/>
</dbReference>
<comment type="similarity">
    <text evidence="5">Belongs to the binding-protein-dependent transport system permease family.</text>
</comment>
<evidence type="ECO:0000256" key="5">
    <source>
        <dbReference type="RuleBase" id="RU363032"/>
    </source>
</evidence>
<evidence type="ECO:0000256" key="2">
    <source>
        <dbReference type="ARBA" id="ARBA00022692"/>
    </source>
</evidence>
<evidence type="ECO:0000259" key="6">
    <source>
        <dbReference type="PROSITE" id="PS50928"/>
    </source>
</evidence>
<comment type="subcellular location">
    <subcellularLocation>
        <location evidence="1 5">Cell membrane</location>
        <topology evidence="1 5">Multi-pass membrane protein</topology>
    </subcellularLocation>
</comment>
<dbReference type="EMBL" id="JBHLZN010000003">
    <property type="protein sequence ID" value="MFB9886967.1"/>
    <property type="molecule type" value="Genomic_DNA"/>
</dbReference>
<feature type="transmembrane region" description="Helical" evidence="5">
    <location>
        <begin position="139"/>
        <end position="164"/>
    </location>
</feature>
<feature type="transmembrane region" description="Helical" evidence="5">
    <location>
        <begin position="184"/>
        <end position="208"/>
    </location>
</feature>
<protein>
    <submittedName>
        <fullName evidence="7">ABC transporter permease</fullName>
    </submittedName>
</protein>
<dbReference type="InterPro" id="IPR000515">
    <property type="entry name" value="MetI-like"/>
</dbReference>
<evidence type="ECO:0000256" key="4">
    <source>
        <dbReference type="ARBA" id="ARBA00023136"/>
    </source>
</evidence>
<dbReference type="Proteomes" id="UP001589628">
    <property type="component" value="Unassembled WGS sequence"/>
</dbReference>
<dbReference type="SUPFAM" id="SSF161098">
    <property type="entry name" value="MetI-like"/>
    <property type="match status" value="1"/>
</dbReference>
<feature type="domain" description="ABC transmembrane type-1" evidence="6">
    <location>
        <begin position="99"/>
        <end position="311"/>
    </location>
</feature>
<dbReference type="CDD" id="cd06261">
    <property type="entry name" value="TM_PBP2"/>
    <property type="match status" value="1"/>
</dbReference>
<keyword evidence="3 5" id="KW-1133">Transmembrane helix</keyword>
<feature type="transmembrane region" description="Helical" evidence="5">
    <location>
        <begin position="246"/>
        <end position="267"/>
    </location>
</feature>